<accession>A0A9N9QJ57</accession>
<evidence type="ECO:0000256" key="4">
    <source>
        <dbReference type="ARBA" id="ARBA00022658"/>
    </source>
</evidence>
<dbReference type="PANTHER" id="PTHR12425">
    <property type="entry name" value="SYNEMBRYN"/>
    <property type="match status" value="1"/>
</dbReference>
<dbReference type="OrthoDB" id="5585685at2759"/>
<evidence type="ECO:0000313" key="7">
    <source>
        <dbReference type="Proteomes" id="UP001152799"/>
    </source>
</evidence>
<name>A0A9N9QJ57_9CUCU</name>
<dbReference type="Pfam" id="PF10165">
    <property type="entry name" value="Ric8"/>
    <property type="match status" value="1"/>
</dbReference>
<dbReference type="InterPro" id="IPR008376">
    <property type="entry name" value="Chaperone_Ric-8_A/B"/>
</dbReference>
<dbReference type="GO" id="GO:0005085">
    <property type="term" value="F:guanyl-nucleotide exchange factor activity"/>
    <property type="evidence" value="ECO:0007669"/>
    <property type="project" value="UniProtKB-KW"/>
</dbReference>
<proteinExistence type="inferred from homology"/>
<protein>
    <recommendedName>
        <fullName evidence="8">Synembryn-A</fullName>
    </recommendedName>
</protein>
<evidence type="ECO:0000256" key="5">
    <source>
        <dbReference type="ARBA" id="ARBA00023186"/>
    </source>
</evidence>
<comment type="similarity">
    <text evidence="2">Belongs to the synembryn family.</text>
</comment>
<dbReference type="InterPro" id="IPR016024">
    <property type="entry name" value="ARM-type_fold"/>
</dbReference>
<dbReference type="InterPro" id="IPR019318">
    <property type="entry name" value="Gua_nucleotide_exch_fac_Ric8"/>
</dbReference>
<dbReference type="InterPro" id="IPR011989">
    <property type="entry name" value="ARM-like"/>
</dbReference>
<organism evidence="6 7">
    <name type="scientific">Ceutorhynchus assimilis</name>
    <name type="common">cabbage seed weevil</name>
    <dbReference type="NCBI Taxonomy" id="467358"/>
    <lineage>
        <taxon>Eukaryota</taxon>
        <taxon>Metazoa</taxon>
        <taxon>Ecdysozoa</taxon>
        <taxon>Arthropoda</taxon>
        <taxon>Hexapoda</taxon>
        <taxon>Insecta</taxon>
        <taxon>Pterygota</taxon>
        <taxon>Neoptera</taxon>
        <taxon>Endopterygota</taxon>
        <taxon>Coleoptera</taxon>
        <taxon>Polyphaga</taxon>
        <taxon>Cucujiformia</taxon>
        <taxon>Curculionidae</taxon>
        <taxon>Ceutorhynchinae</taxon>
        <taxon>Ceutorhynchus</taxon>
    </lineage>
</organism>
<dbReference type="GO" id="GO:0001965">
    <property type="term" value="F:G-protein alpha-subunit binding"/>
    <property type="evidence" value="ECO:0007669"/>
    <property type="project" value="TreeGrafter"/>
</dbReference>
<sequence length="572" mass="64997">MAKTPEIKYQLQSYEPDLSVPTEVNIQNIISGVENDMKTQYQQALINFLVKEHQKFDIEELKVGDTREKLWKTLIKLANKTDDNDDLAVIFTVFRIISRDKASVNKLVTKEWMDLLIRHIGLNDTKFDYSDDTLCKIEEGQKVLWNTLFNSKDLVEASIKNGLLDKLIGRISLYDKVHVPDSIKFYDTKFVFYLTALSKNVREIIVDADGLQLFINALKVILKEAGETPAKLDDQKADIASETLKALFNITLISSFGEKQEAQSRELVGILRNYLMASTINLEKTWQLRNDIVNLLTNIPATYYTELLMPVDESTPLPKSLRFENQNMTVIYEILMFLEAKFNDKSSIGNQLEIYSPILSVLYKAVTAHRSIRKYLRLHILPPLKDNMDKRPEEMNTLRGHLCKLLTTPITQIRDLVAELLFVLCKCNASRMIKYTGYGNAAGLFAQRGLLGGKKDAAEAEFSSESECSETEEYSGKKHLINPVMGCVEKPHTNPMAGMTEEQKEYEAMQLLDKINSLANSGVIQPCRIGSDGKPHPIVHVLQLQERLKLQHIHSNHSDIPVHSSPTFSKNS</sequence>
<keyword evidence="3" id="KW-0963">Cytoplasm</keyword>
<gene>
    <name evidence="6" type="ORF">CEUTPL_LOCUS1489</name>
</gene>
<reference evidence="6" key="1">
    <citation type="submission" date="2022-01" db="EMBL/GenBank/DDBJ databases">
        <authorList>
            <person name="King R."/>
        </authorList>
    </citation>
    <scope>NUCLEOTIDE SEQUENCE</scope>
</reference>
<keyword evidence="4" id="KW-0344">Guanine-nucleotide releasing factor</keyword>
<dbReference type="EMBL" id="OU892277">
    <property type="protein sequence ID" value="CAG9760768.1"/>
    <property type="molecule type" value="Genomic_DNA"/>
</dbReference>
<dbReference type="GO" id="GO:0005938">
    <property type="term" value="C:cell cortex"/>
    <property type="evidence" value="ECO:0007669"/>
    <property type="project" value="UniProtKB-SubCell"/>
</dbReference>
<dbReference type="PRINTS" id="PR01802">
    <property type="entry name" value="SYNEMBRYN"/>
</dbReference>
<keyword evidence="5" id="KW-0143">Chaperone</keyword>
<evidence type="ECO:0000256" key="2">
    <source>
        <dbReference type="ARBA" id="ARBA00009049"/>
    </source>
</evidence>
<dbReference type="AlphaFoldDB" id="A0A9N9QJ57"/>
<dbReference type="PANTHER" id="PTHR12425:SF5">
    <property type="entry name" value="SYNEMBRYN"/>
    <property type="match status" value="1"/>
</dbReference>
<evidence type="ECO:0008006" key="8">
    <source>
        <dbReference type="Google" id="ProtNLM"/>
    </source>
</evidence>
<dbReference type="SUPFAM" id="SSF48371">
    <property type="entry name" value="ARM repeat"/>
    <property type="match status" value="1"/>
</dbReference>
<keyword evidence="7" id="KW-1185">Reference proteome</keyword>
<dbReference type="Proteomes" id="UP001152799">
    <property type="component" value="Chromosome 1"/>
</dbReference>
<evidence type="ECO:0000256" key="1">
    <source>
        <dbReference type="ARBA" id="ARBA00004544"/>
    </source>
</evidence>
<evidence type="ECO:0000256" key="3">
    <source>
        <dbReference type="ARBA" id="ARBA00022490"/>
    </source>
</evidence>
<evidence type="ECO:0000313" key="6">
    <source>
        <dbReference type="EMBL" id="CAG9760768.1"/>
    </source>
</evidence>
<dbReference type="Gene3D" id="1.25.10.10">
    <property type="entry name" value="Leucine-rich Repeat Variant"/>
    <property type="match status" value="1"/>
</dbReference>
<comment type="subcellular location">
    <subcellularLocation>
        <location evidence="1">Cytoplasm</location>
        <location evidence="1">Cell cortex</location>
    </subcellularLocation>
</comment>
<dbReference type="GO" id="GO:0007186">
    <property type="term" value="P:G protein-coupled receptor signaling pathway"/>
    <property type="evidence" value="ECO:0007669"/>
    <property type="project" value="TreeGrafter"/>
</dbReference>